<evidence type="ECO:0000256" key="1">
    <source>
        <dbReference type="SAM" id="Phobius"/>
    </source>
</evidence>
<feature type="transmembrane region" description="Helical" evidence="1">
    <location>
        <begin position="116"/>
        <end position="140"/>
    </location>
</feature>
<feature type="transmembrane region" description="Helical" evidence="1">
    <location>
        <begin position="240"/>
        <end position="261"/>
    </location>
</feature>
<feature type="transmembrane region" description="Helical" evidence="1">
    <location>
        <begin position="193"/>
        <end position="213"/>
    </location>
</feature>
<feature type="transmembrane region" description="Helical" evidence="1">
    <location>
        <begin position="92"/>
        <end position="109"/>
    </location>
</feature>
<sequence>MLACGSLLEASTKDRYLKFYLPLCAVFFMSLLAGLRTVNVGADYSSYEEIFYNFTGIAEHGIQKILAFNYFFEPGFAVYIVLFKTFFNSSEGFFFLTALINCVVFYFAAKRLTPLVLTAFLVYFSYLFFTHALTAVRYGIASSIGLHVLYQLSVSRHKKALFYTFLAMTMHTASIVLFAPFLYKLLNLGKRTLVFGFFLSFIMGAVGLGRSIVKLILPDWLPRADSALNYVDSGQYGDSLGFLGMVNLKNALLCLLIFYFWRKCKNKFQHFKWLAIFFVLGTCLRLAFHDLGFIIGRMSAFLTLTEVILFPMLMFTIFRWKVLSWVSVCLYALLNLIMLLHIRGFTPYESILF</sequence>
<dbReference type="Proteomes" id="UP001139474">
    <property type="component" value="Unassembled WGS sequence"/>
</dbReference>
<dbReference type="AlphaFoldDB" id="A0A9X2FSZ7"/>
<feature type="transmembrane region" description="Helical" evidence="1">
    <location>
        <begin position="322"/>
        <end position="342"/>
    </location>
</feature>
<organism evidence="2 3">
    <name type="scientific">Idiomarina rhizosphaerae</name>
    <dbReference type="NCBI Taxonomy" id="2961572"/>
    <lineage>
        <taxon>Bacteria</taxon>
        <taxon>Pseudomonadati</taxon>
        <taxon>Pseudomonadota</taxon>
        <taxon>Gammaproteobacteria</taxon>
        <taxon>Alteromonadales</taxon>
        <taxon>Idiomarinaceae</taxon>
        <taxon>Idiomarina</taxon>
    </lineage>
</organism>
<evidence type="ECO:0000313" key="2">
    <source>
        <dbReference type="EMBL" id="MCP1338546.1"/>
    </source>
</evidence>
<evidence type="ECO:0000313" key="3">
    <source>
        <dbReference type="Proteomes" id="UP001139474"/>
    </source>
</evidence>
<feature type="transmembrane region" description="Helical" evidence="1">
    <location>
        <begin position="20"/>
        <end position="38"/>
    </location>
</feature>
<dbReference type="Pfam" id="PF14897">
    <property type="entry name" value="EpsG"/>
    <property type="match status" value="1"/>
</dbReference>
<dbReference type="InterPro" id="IPR049458">
    <property type="entry name" value="EpsG-like"/>
</dbReference>
<accession>A0A9X2FSZ7</accession>
<name>A0A9X2FSZ7_9GAMM</name>
<protein>
    <submittedName>
        <fullName evidence="2">EpsG family protein</fullName>
    </submittedName>
</protein>
<keyword evidence="1" id="KW-0812">Transmembrane</keyword>
<reference evidence="2" key="1">
    <citation type="submission" date="2022-06" db="EMBL/GenBank/DDBJ databases">
        <title>Idiomarina rhizosphaerae M1R2S28.</title>
        <authorList>
            <person name="Sun J.-Q."/>
            <person name="Li L.-F."/>
        </authorList>
    </citation>
    <scope>NUCLEOTIDE SEQUENCE</scope>
    <source>
        <strain evidence="2">M1R2S28</strain>
    </source>
</reference>
<keyword evidence="1" id="KW-0472">Membrane</keyword>
<comment type="caution">
    <text evidence="2">The sequence shown here is derived from an EMBL/GenBank/DDBJ whole genome shotgun (WGS) entry which is preliminary data.</text>
</comment>
<gene>
    <name evidence="2" type="ORF">NJR55_02980</name>
</gene>
<feature type="transmembrane region" description="Helical" evidence="1">
    <location>
        <begin position="273"/>
        <end position="288"/>
    </location>
</feature>
<dbReference type="EMBL" id="JAMZDE010000003">
    <property type="protein sequence ID" value="MCP1338546.1"/>
    <property type="molecule type" value="Genomic_DNA"/>
</dbReference>
<feature type="transmembrane region" description="Helical" evidence="1">
    <location>
        <begin position="160"/>
        <end position="181"/>
    </location>
</feature>
<keyword evidence="1" id="KW-1133">Transmembrane helix</keyword>
<dbReference type="RefSeq" id="WP_253617707.1">
    <property type="nucleotide sequence ID" value="NZ_JAMZDE010000003.1"/>
</dbReference>
<keyword evidence="3" id="KW-1185">Reference proteome</keyword>
<proteinExistence type="predicted"/>
<feature type="transmembrane region" description="Helical" evidence="1">
    <location>
        <begin position="294"/>
        <end position="315"/>
    </location>
</feature>